<evidence type="ECO:0000313" key="21">
    <source>
        <dbReference type="Proteomes" id="UP001152797"/>
    </source>
</evidence>
<dbReference type="PANTHER" id="PTHR10468:SF6">
    <property type="entry name" value="GLCNAC TRANSFERASE"/>
    <property type="match status" value="1"/>
</dbReference>
<evidence type="ECO:0000256" key="18">
    <source>
        <dbReference type="SAM" id="Phobius"/>
    </source>
</evidence>
<organism evidence="19">
    <name type="scientific">Cladocopium goreaui</name>
    <dbReference type="NCBI Taxonomy" id="2562237"/>
    <lineage>
        <taxon>Eukaryota</taxon>
        <taxon>Sar</taxon>
        <taxon>Alveolata</taxon>
        <taxon>Dinophyceae</taxon>
        <taxon>Suessiales</taxon>
        <taxon>Symbiodiniaceae</taxon>
        <taxon>Cladocopium</taxon>
    </lineage>
</organism>
<dbReference type="GO" id="GO:0046872">
    <property type="term" value="F:metal ion binding"/>
    <property type="evidence" value="ECO:0007669"/>
    <property type="project" value="UniProtKB-KW"/>
</dbReference>
<dbReference type="Gene3D" id="3.90.550.10">
    <property type="entry name" value="Spore Coat Polysaccharide Biosynthesis Protein SpsA, Chain A"/>
    <property type="match status" value="1"/>
</dbReference>
<dbReference type="EMBL" id="CAMXCT020006246">
    <property type="protein sequence ID" value="CAL1167617.1"/>
    <property type="molecule type" value="Genomic_DNA"/>
</dbReference>
<feature type="region of interest" description="Disordered" evidence="17">
    <location>
        <begin position="751"/>
        <end position="771"/>
    </location>
</feature>
<keyword evidence="11" id="KW-0333">Golgi apparatus</keyword>
<comment type="caution">
    <text evidence="19">The sequence shown here is derived from an EMBL/GenBank/DDBJ whole genome shotgun (WGS) entry which is preliminary data.</text>
</comment>
<dbReference type="AlphaFoldDB" id="A0A9P1DPJ4"/>
<dbReference type="EMBL" id="CAMXCT030006246">
    <property type="protein sequence ID" value="CAL4801554.1"/>
    <property type="molecule type" value="Genomic_DNA"/>
</dbReference>
<evidence type="ECO:0000256" key="12">
    <source>
        <dbReference type="ARBA" id="ARBA00023136"/>
    </source>
</evidence>
<dbReference type="EC" id="2.4.1.101" evidence="14"/>
<gene>
    <name evidence="19" type="ORF">C1SCF055_LOCUS39156</name>
</gene>
<comment type="cofactor">
    <cofactor evidence="1">
        <name>Mn(2+)</name>
        <dbReference type="ChEBI" id="CHEBI:29035"/>
    </cofactor>
</comment>
<evidence type="ECO:0000256" key="5">
    <source>
        <dbReference type="ARBA" id="ARBA00022676"/>
    </source>
</evidence>
<dbReference type="OrthoDB" id="440755at2759"/>
<dbReference type="Pfam" id="PF03071">
    <property type="entry name" value="GNT-I"/>
    <property type="match status" value="1"/>
</dbReference>
<protein>
    <recommendedName>
        <fullName evidence="14">alpha-1,3-mannosyl-glycoprotein 2-beta-N-acetylglucosaminyltransferase</fullName>
        <ecNumber evidence="14">2.4.1.101</ecNumber>
    </recommendedName>
    <alternativeName>
        <fullName evidence="15">N-glycosyl-oligosaccharide-glycoprotein N-acetylglucosaminyltransferase I</fullName>
    </alternativeName>
</protein>
<name>A0A9P1DPJ4_9DINO</name>
<evidence type="ECO:0000256" key="7">
    <source>
        <dbReference type="ARBA" id="ARBA00022692"/>
    </source>
</evidence>
<dbReference type="Proteomes" id="UP001152797">
    <property type="component" value="Unassembled WGS sequence"/>
</dbReference>
<dbReference type="FunFam" id="3.90.550.10:FF:000252">
    <property type="entry name" value="Protein O-linked-mannose beta-1,2-N-acetylglucosaminyltransferase 1"/>
    <property type="match status" value="1"/>
</dbReference>
<keyword evidence="12 18" id="KW-0472">Membrane</keyword>
<keyword evidence="8" id="KW-0479">Metal-binding</keyword>
<evidence type="ECO:0000256" key="16">
    <source>
        <dbReference type="ARBA" id="ARBA00049421"/>
    </source>
</evidence>
<evidence type="ECO:0000256" key="6">
    <source>
        <dbReference type="ARBA" id="ARBA00022679"/>
    </source>
</evidence>
<evidence type="ECO:0000256" key="2">
    <source>
        <dbReference type="ARBA" id="ARBA00004323"/>
    </source>
</evidence>
<sequence length="771" mass="85564">MIAAQRKRAKSKRGCDWVPSSCQKVVVLILATANLLVCFATFSYLQQFWEDAPHSHPEEQEFSHIDFSKLYDVPPGHAAQDPTRAMEATEDAAHKPTRSDSPVDASDSLEVQALNTVDSARDGAVPSRPKMCPICGNKVVGPLPTSLKGQAQSCDWKESPNAFLSDTVGITGPTRLEEAKEMCVQFGPACGGVTCARPAQGVNEASACSCRASKDPRVSPTKEVSYIKDCKFEVNNCEEEIAKMASHSPFAKDLHGTPIVILAHNREAELRSCLGSLLAMPEVALFRLHVSLDDPAAFTMMEGCVKREAAAHKKHIDIWKATAQVADPAQHNQETLKWFQTNTGKIAHHYWQVFERAFMEEMFERVIFVEEDLLFSPDFLALFRSTAGLLDKDPSLWCISAWNDFGFKGTAVDPCRLHRTTYFPGLGFLLTRKAWLQIRQDWPTAPTMGWDYWMRVEFRTADKECIIPEVSRSHHAAAKGSSVSSAKQLRLFEAMAFADTPSTCDAVEPCSHFGNVSYLLSEEYESWMRSTVERAPRIDSSELRARPGVKPKTLPRMLHVVPFQRELFNGIAEASGLMPRNTKGSIPADLRSEHYGAMAGKLMSQGLPLLLVDRRSSRGYLQKTEQLRFGPDFEVIAGSKGLSCDEVCQRRGSTCDKMQLYFLNDCNLLRKHFECEAGCAHQVGKELPVYVPDEFQPTYRQCLLTFISPMSCDAKHASTSRLCACKIMTTILPSGDPNTGIAGTAGIAISDNSGQRVTRPDPHLQKGARKR</sequence>
<keyword evidence="5" id="KW-0328">Glycosyltransferase</keyword>
<evidence type="ECO:0000256" key="8">
    <source>
        <dbReference type="ARBA" id="ARBA00022723"/>
    </source>
</evidence>
<evidence type="ECO:0000313" key="19">
    <source>
        <dbReference type="EMBL" id="CAI4014242.1"/>
    </source>
</evidence>
<dbReference type="GO" id="GO:0000139">
    <property type="term" value="C:Golgi membrane"/>
    <property type="evidence" value="ECO:0007669"/>
    <property type="project" value="UniProtKB-SubCell"/>
</dbReference>
<comment type="similarity">
    <text evidence="4">Belongs to the glycosyltransferase 13 family.</text>
</comment>
<keyword evidence="13" id="KW-0464">Manganese</keyword>
<evidence type="ECO:0000313" key="20">
    <source>
        <dbReference type="EMBL" id="CAL1167617.1"/>
    </source>
</evidence>
<evidence type="ECO:0000256" key="13">
    <source>
        <dbReference type="ARBA" id="ARBA00023211"/>
    </source>
</evidence>
<comment type="subcellular location">
    <subcellularLocation>
        <location evidence="2">Golgi apparatus membrane</location>
        <topology evidence="2">Single-pass type II membrane protein</topology>
    </subcellularLocation>
</comment>
<evidence type="ECO:0000256" key="14">
    <source>
        <dbReference type="ARBA" id="ARBA00038949"/>
    </source>
</evidence>
<proteinExistence type="inferred from homology"/>
<evidence type="ECO:0000256" key="15">
    <source>
        <dbReference type="ARBA" id="ARBA00041712"/>
    </source>
</evidence>
<dbReference type="EMBL" id="CAMXCT010006246">
    <property type="protein sequence ID" value="CAI4014242.1"/>
    <property type="molecule type" value="Genomic_DNA"/>
</dbReference>
<dbReference type="InterPro" id="IPR029044">
    <property type="entry name" value="Nucleotide-diphossugar_trans"/>
</dbReference>
<evidence type="ECO:0000256" key="9">
    <source>
        <dbReference type="ARBA" id="ARBA00022968"/>
    </source>
</evidence>
<reference evidence="19" key="1">
    <citation type="submission" date="2022-10" db="EMBL/GenBank/DDBJ databases">
        <authorList>
            <person name="Chen Y."/>
            <person name="Dougan E. K."/>
            <person name="Chan C."/>
            <person name="Rhodes N."/>
            <person name="Thang M."/>
        </authorList>
    </citation>
    <scope>NUCLEOTIDE SEQUENCE</scope>
</reference>
<reference evidence="20" key="2">
    <citation type="submission" date="2024-04" db="EMBL/GenBank/DDBJ databases">
        <authorList>
            <person name="Chen Y."/>
            <person name="Shah S."/>
            <person name="Dougan E. K."/>
            <person name="Thang M."/>
            <person name="Chan C."/>
        </authorList>
    </citation>
    <scope>NUCLEOTIDE SEQUENCE [LARGE SCALE GENOMIC DNA]</scope>
</reference>
<keyword evidence="7 18" id="KW-0812">Transmembrane</keyword>
<keyword evidence="6" id="KW-0808">Transferase</keyword>
<evidence type="ECO:0000256" key="11">
    <source>
        <dbReference type="ARBA" id="ARBA00023034"/>
    </source>
</evidence>
<feature type="region of interest" description="Disordered" evidence="17">
    <location>
        <begin position="76"/>
        <end position="106"/>
    </location>
</feature>
<dbReference type="GO" id="GO:0003827">
    <property type="term" value="F:alpha-1,3-mannosylglycoprotein 2-beta-N-acetylglucosaminyltransferase activity"/>
    <property type="evidence" value="ECO:0007669"/>
    <property type="project" value="UniProtKB-EC"/>
</dbReference>
<evidence type="ECO:0000256" key="1">
    <source>
        <dbReference type="ARBA" id="ARBA00001936"/>
    </source>
</evidence>
<feature type="transmembrane region" description="Helical" evidence="18">
    <location>
        <begin position="21"/>
        <end position="45"/>
    </location>
</feature>
<evidence type="ECO:0000256" key="17">
    <source>
        <dbReference type="SAM" id="MobiDB-lite"/>
    </source>
</evidence>
<dbReference type="PANTHER" id="PTHR10468">
    <property type="entry name" value="PROTEIN O-LINKED-MANNOSE BETA-1,2-N-ACETYLGLUCOSAMINYLTRANSFERASE 1/ALPHA-1,3-MANNOSYL-GLYCOPROTEIN 2-BETA-N-ACETYLGLUCOSAMINYLTRANSFERASE"/>
    <property type="match status" value="1"/>
</dbReference>
<evidence type="ECO:0000256" key="4">
    <source>
        <dbReference type="ARBA" id="ARBA00006492"/>
    </source>
</evidence>
<comment type="pathway">
    <text evidence="3">Protein modification; protein glycosylation.</text>
</comment>
<dbReference type="SUPFAM" id="SSF53448">
    <property type="entry name" value="Nucleotide-diphospho-sugar transferases"/>
    <property type="match status" value="1"/>
</dbReference>
<evidence type="ECO:0000256" key="3">
    <source>
        <dbReference type="ARBA" id="ARBA00004922"/>
    </source>
</evidence>
<keyword evidence="9" id="KW-0735">Signal-anchor</keyword>
<dbReference type="InterPro" id="IPR004139">
    <property type="entry name" value="Glyco_trans_13"/>
</dbReference>
<keyword evidence="21" id="KW-1185">Reference proteome</keyword>
<dbReference type="InterPro" id="IPR052261">
    <property type="entry name" value="Glycosyltransferase_13"/>
</dbReference>
<evidence type="ECO:0000256" key="10">
    <source>
        <dbReference type="ARBA" id="ARBA00022989"/>
    </source>
</evidence>
<accession>A0A9P1DPJ4</accession>
<keyword evidence="10 18" id="KW-1133">Transmembrane helix</keyword>
<comment type="catalytic activity">
    <reaction evidence="16">
        <text>N(4)-(alpha-D-Man-(1-&gt;3)-[alpha-D-Man-(1-&gt;3)-[alpha-D-Man-(1-&gt;6)]-alpha-D-Man-(1-&gt;6)]-beta-D-Man-(1-&gt;4)-beta-D-GlcNAc-(1-&gt;4)-beta-D-GlcNAc)-L-asparaginyl-[protein] (N-glucan mannose isomer 5A1,2) + UDP-N-acetyl-alpha-D-glucosamine = N(4)-{beta-D-GlcNAc-(1-&gt;2)-alpha-D-Man-(1-&gt;3)-[alpha-D-Man-(1-&gt;3)-[alpha-D-Man-(1-&gt;6)]-alpha-D-Man-(1-&gt;6)]-beta-D-Man-(1-&gt;4)-beta-D-GlcNAc-(1-&gt;4)-beta-D-GlcNAc}-L-asparaginyl-[protein] + UDP + H(+)</text>
        <dbReference type="Rhea" id="RHEA:11456"/>
        <dbReference type="Rhea" id="RHEA-COMP:14367"/>
        <dbReference type="Rhea" id="RHEA-COMP:14368"/>
        <dbReference type="ChEBI" id="CHEBI:15378"/>
        <dbReference type="ChEBI" id="CHEBI:57705"/>
        <dbReference type="ChEBI" id="CHEBI:58223"/>
        <dbReference type="ChEBI" id="CHEBI:59087"/>
        <dbReference type="ChEBI" id="CHEBI:60625"/>
        <dbReference type="EC" id="2.4.1.101"/>
    </reaction>
</comment>